<evidence type="ECO:0000313" key="1">
    <source>
        <dbReference type="EMBL" id="AYV46031.1"/>
    </source>
</evidence>
<sequence length="1140" mass="127293">MLKRWQAERNGAQPKVRSQRLFDDKIGLSLNARIRIAAALFGKVGPFCKALGVPDEHIRQRQPSPDTVAKVVAYLDDEHYPILESAFRGARLSWEDPAADPIAECFTWFTTGHLPLCDARDLMPEATFHDESKERKDLLDEVERFLRGPTLQPIMTLVGDGMCEGLHAFAGALCERLGPQSAQRRPICYLPVSRLLVSKKPLRYDKVSYAKLVGYLAAFYRREPLADAPWPISSAAMRAELQFVRRNMAIDPCTLILDGFSTFESTLPRLAALMIDDGLASLLDELIHPYRGVDAAERPALAFNDNRFIVLASSPVRFDSPFAVIAPPLDQPDATTMGKIARDQGRHDRMVKAAQTMAADKTDVALALVQMLITEGDDDQAARAISISTEADLAREVLCMLREHPVTLAVVTCAALMPDGVRLATLNRVLGAWREAWDEAALDQPCWNLDAALQENDRTSPKPLSQAINEAIDCLEPLLTQGQDAKILGLDTLDHARERLEFATARRREDSEFPSGDDCFDCTYLDFTAPRLRNLLIEHLIENEADHSALARLHRLLGEEMLLQYNLIVRHGDWRDSDDIRFFRRLFQAIYHGACSLALGPGKSDPGLHGLSFRALPAQNSISFVRYYAVFYRALLEAPPEWHLTRTQGRDDIKVDLLRLMMNVGSGDPWAFLSDKALLETRIPPFLTVERADIEAEAKAMGDGVGPGLNAGNVETRLTLISEQFTSLAKAALRNNELDLVDEALDASRELFRIWPDSEAFRPRRKEAQAGEASGKASKDAPPNYFAWDAKRRAQLAMARTEIDLGIVRDDQRQDRRAKAILKEFGFEEAWLKLFETPAITLRTPNFGDAVETWLESFQDQVAQKVTSDHGLSETLAAWSDLLSAVAEIDIIHAGDMAPSHPRRQTLFMRAFLYLAAGDRLRRSSFAFSPLARDFHINPHGARVLVRGLLQLIKAARYKPELDETATAEVTAQVSTPAPTIDPATVQYLVSQARRQMDMLGRLVARYPTERPSLLILDAAFARQAGTDPLADLKVAERLLAEADAQMGAAAHRPRVRLRLMRERAKVYRGIAMLTQGEEQKTYAQLAYLEIDRLYRLAHHGGLTLWESIAKRQRSKMNRLAALGRLPAADIPGLLELQGA</sequence>
<keyword evidence="4" id="KW-1185">Reference proteome</keyword>
<dbReference type="AlphaFoldDB" id="A0A2N5D612"/>
<dbReference type="Proteomes" id="UP000234483">
    <property type="component" value="Unassembled WGS sequence"/>
</dbReference>
<organism evidence="2 3">
    <name type="scientific">Caulobacter flavus</name>
    <dbReference type="NCBI Taxonomy" id="1679497"/>
    <lineage>
        <taxon>Bacteria</taxon>
        <taxon>Pseudomonadati</taxon>
        <taxon>Pseudomonadota</taxon>
        <taxon>Alphaproteobacteria</taxon>
        <taxon>Caulobacterales</taxon>
        <taxon>Caulobacteraceae</taxon>
        <taxon>Caulobacter</taxon>
    </lineage>
</organism>
<evidence type="ECO:0000313" key="4">
    <source>
        <dbReference type="Proteomes" id="UP000281192"/>
    </source>
</evidence>
<proteinExistence type="predicted"/>
<dbReference type="EMBL" id="PJRQ01000002">
    <property type="protein sequence ID" value="PLR21426.1"/>
    <property type="molecule type" value="Genomic_DNA"/>
</dbReference>
<reference evidence="2 3" key="1">
    <citation type="submission" date="2017-12" db="EMBL/GenBank/DDBJ databases">
        <title>The genome sequence of Caulobacter flavus CGMCC1 15093.</title>
        <authorList>
            <person name="Gao J."/>
            <person name="Mao X."/>
            <person name="Sun J."/>
        </authorList>
    </citation>
    <scope>NUCLEOTIDE SEQUENCE [LARGE SCALE GENOMIC DNA]</scope>
    <source>
        <strain evidence="2 3">CGMCC1 15093</strain>
    </source>
</reference>
<dbReference type="OrthoDB" id="9833682at2"/>
<dbReference type="EMBL" id="CP026100">
    <property type="protein sequence ID" value="AYV46031.1"/>
    <property type="molecule type" value="Genomic_DNA"/>
</dbReference>
<protein>
    <recommendedName>
        <fullName evidence="5">ATP-binding protein</fullName>
    </recommendedName>
</protein>
<evidence type="ECO:0000313" key="2">
    <source>
        <dbReference type="EMBL" id="PLR21426.1"/>
    </source>
</evidence>
<gene>
    <name evidence="1" type="ORF">C1707_07070</name>
    <name evidence="2" type="ORF">CFHF_00275</name>
</gene>
<evidence type="ECO:0000313" key="3">
    <source>
        <dbReference type="Proteomes" id="UP000234483"/>
    </source>
</evidence>
<dbReference type="Proteomes" id="UP000281192">
    <property type="component" value="Chromosome"/>
</dbReference>
<reference evidence="1 4" key="2">
    <citation type="submission" date="2018-01" db="EMBL/GenBank/DDBJ databases">
        <title>Complete genome sequence of Caulobacter flavus RHGG3.</title>
        <authorList>
            <person name="Yang E."/>
        </authorList>
    </citation>
    <scope>NUCLEOTIDE SEQUENCE [LARGE SCALE GENOMIC DNA]</scope>
    <source>
        <strain evidence="1 4">RHGG3</strain>
    </source>
</reference>
<evidence type="ECO:0008006" key="5">
    <source>
        <dbReference type="Google" id="ProtNLM"/>
    </source>
</evidence>
<name>A0A2N5D612_9CAUL</name>
<dbReference type="KEGG" id="cfh:C1707_07070"/>
<accession>A0A2N5D612</accession>